<gene>
    <name evidence="4" type="ORF">DHM44_09805</name>
</gene>
<proteinExistence type="predicted"/>
<dbReference type="PANTHER" id="PTHR11079:SF162">
    <property type="entry name" value="RIBOFLAVIN BIOSYNTHESIS PROTEIN PYRD, CHLOROPLASTIC"/>
    <property type="match status" value="1"/>
</dbReference>
<dbReference type="AlphaFoldDB" id="A0A3D5QFN3"/>
<dbReference type="InterPro" id="IPR002125">
    <property type="entry name" value="CMP_dCMP_dom"/>
</dbReference>
<dbReference type="InterPro" id="IPR016192">
    <property type="entry name" value="APOBEC/CMP_deaminase_Zn-bd"/>
</dbReference>
<evidence type="ECO:0000256" key="1">
    <source>
        <dbReference type="ARBA" id="ARBA00022723"/>
    </source>
</evidence>
<keyword evidence="1" id="KW-0479">Metal-binding</keyword>
<reference evidence="4 5" key="1">
    <citation type="journal article" date="2018" name="Nat. Biotechnol.">
        <title>A standardized bacterial taxonomy based on genome phylogeny substantially revises the tree of life.</title>
        <authorList>
            <person name="Parks D.H."/>
            <person name="Chuvochina M."/>
            <person name="Waite D.W."/>
            <person name="Rinke C."/>
            <person name="Skarshewski A."/>
            <person name="Chaumeil P.A."/>
            <person name="Hugenholtz P."/>
        </authorList>
    </citation>
    <scope>NUCLEOTIDE SEQUENCE [LARGE SCALE GENOMIC DNA]</scope>
    <source>
        <strain evidence="4">UBA8672</strain>
    </source>
</reference>
<name>A0A3D5QFN3_FLESI</name>
<feature type="non-terminal residue" evidence="4">
    <location>
        <position position="107"/>
    </location>
</feature>
<evidence type="ECO:0000259" key="3">
    <source>
        <dbReference type="PROSITE" id="PS51747"/>
    </source>
</evidence>
<evidence type="ECO:0000313" key="4">
    <source>
        <dbReference type="EMBL" id="HCW93962.1"/>
    </source>
</evidence>
<protein>
    <submittedName>
        <fullName evidence="4">Riboflavin biosynthesis protein RibD</fullName>
    </submittedName>
</protein>
<dbReference type="Gene3D" id="3.40.140.10">
    <property type="entry name" value="Cytidine Deaminase, domain 2"/>
    <property type="match status" value="1"/>
</dbReference>
<dbReference type="SUPFAM" id="SSF53927">
    <property type="entry name" value="Cytidine deaminase-like"/>
    <property type="match status" value="1"/>
</dbReference>
<dbReference type="GO" id="GO:0008270">
    <property type="term" value="F:zinc ion binding"/>
    <property type="evidence" value="ECO:0007669"/>
    <property type="project" value="InterPro"/>
</dbReference>
<evidence type="ECO:0000256" key="2">
    <source>
        <dbReference type="ARBA" id="ARBA00022833"/>
    </source>
</evidence>
<dbReference type="GO" id="GO:0008835">
    <property type="term" value="F:diaminohydroxyphosphoribosylaminopyrimidine deaminase activity"/>
    <property type="evidence" value="ECO:0007669"/>
    <property type="project" value="TreeGrafter"/>
</dbReference>
<keyword evidence="2" id="KW-0862">Zinc</keyword>
<dbReference type="InterPro" id="IPR016193">
    <property type="entry name" value="Cytidine_deaminase-like"/>
</dbReference>
<sequence>MTDPHKIMLECVNLALAGKGHTKTNPVVGAMIVRNGRVIGKGFHKSFGGDHAEIEAINDCEEEISGSDLYVTLEPCSHFGKTPPCVETIVKKGIKRVFVGVVDPNPV</sequence>
<dbReference type="Pfam" id="PF00383">
    <property type="entry name" value="dCMP_cyt_deam_1"/>
    <property type="match status" value="1"/>
</dbReference>
<dbReference type="CDD" id="cd01284">
    <property type="entry name" value="Riboflavin_deaminase-reductase"/>
    <property type="match status" value="1"/>
</dbReference>
<feature type="domain" description="CMP/dCMP-type deaminase" evidence="3">
    <location>
        <begin position="2"/>
        <end position="107"/>
    </location>
</feature>
<dbReference type="PROSITE" id="PS00903">
    <property type="entry name" value="CYT_DCMP_DEAMINASES_1"/>
    <property type="match status" value="1"/>
</dbReference>
<organism evidence="4 5">
    <name type="scientific">Flexistipes sinusarabici</name>
    <dbReference type="NCBI Taxonomy" id="2352"/>
    <lineage>
        <taxon>Bacteria</taxon>
        <taxon>Pseudomonadati</taxon>
        <taxon>Deferribacterota</taxon>
        <taxon>Deferribacteres</taxon>
        <taxon>Deferribacterales</taxon>
        <taxon>Flexistipitaceae</taxon>
        <taxon>Flexistipes</taxon>
    </lineage>
</organism>
<evidence type="ECO:0000313" key="5">
    <source>
        <dbReference type="Proteomes" id="UP000262325"/>
    </source>
</evidence>
<accession>A0A3D5QFN3</accession>
<dbReference type="PROSITE" id="PS51747">
    <property type="entry name" value="CYT_DCMP_DEAMINASES_2"/>
    <property type="match status" value="1"/>
</dbReference>
<dbReference type="EMBL" id="DPPF01000209">
    <property type="protein sequence ID" value="HCW93962.1"/>
    <property type="molecule type" value="Genomic_DNA"/>
</dbReference>
<dbReference type="Proteomes" id="UP000262325">
    <property type="component" value="Unassembled WGS sequence"/>
</dbReference>
<comment type="caution">
    <text evidence="4">The sequence shown here is derived from an EMBL/GenBank/DDBJ whole genome shotgun (WGS) entry which is preliminary data.</text>
</comment>
<dbReference type="PANTHER" id="PTHR11079">
    <property type="entry name" value="CYTOSINE DEAMINASE FAMILY MEMBER"/>
    <property type="match status" value="1"/>
</dbReference>